<sequence length="95" mass="11105">MAKHLNPLEKEFLIRKFKGNSKVKLGDFCRANNVSETSFKKWLKQYEEAGIEGLARADAEIGNILPEGIDKTKEGYKREILRLRIENERLKKNIW</sequence>
<dbReference type="AlphaFoldDB" id="A0AAW5HZ40"/>
<dbReference type="Proteomes" id="UP001206014">
    <property type="component" value="Unassembled WGS sequence"/>
</dbReference>
<dbReference type="EMBL" id="JANDXR010000005">
    <property type="protein sequence ID" value="MCP9501202.1"/>
    <property type="molecule type" value="Genomic_DNA"/>
</dbReference>
<gene>
    <name evidence="1" type="ORF">NND11_06485</name>
</gene>
<name>A0AAW5HZ40_9BACT</name>
<proteinExistence type="predicted"/>
<accession>A0AAW5HZ40</accession>
<organism evidence="1 2">
    <name type="scientific">Segatella copri</name>
    <dbReference type="NCBI Taxonomy" id="165179"/>
    <lineage>
        <taxon>Bacteria</taxon>
        <taxon>Pseudomonadati</taxon>
        <taxon>Bacteroidota</taxon>
        <taxon>Bacteroidia</taxon>
        <taxon>Bacteroidales</taxon>
        <taxon>Prevotellaceae</taxon>
        <taxon>Segatella</taxon>
    </lineage>
</organism>
<dbReference type="RefSeq" id="WP_254963472.1">
    <property type="nucleotide sequence ID" value="NZ_JANDWI010000005.1"/>
</dbReference>
<evidence type="ECO:0000313" key="2">
    <source>
        <dbReference type="Proteomes" id="UP001206014"/>
    </source>
</evidence>
<reference evidence="1" key="1">
    <citation type="submission" date="2022-07" db="EMBL/GenBank/DDBJ databases">
        <title>Prevotella copri.</title>
        <authorList>
            <person name="Yang C."/>
        </authorList>
    </citation>
    <scope>NUCLEOTIDE SEQUENCE</scope>
    <source>
        <strain evidence="1">HF88</strain>
    </source>
</reference>
<comment type="caution">
    <text evidence="1">The sequence shown here is derived from an EMBL/GenBank/DDBJ whole genome shotgun (WGS) entry which is preliminary data.</text>
</comment>
<evidence type="ECO:0000313" key="1">
    <source>
        <dbReference type="EMBL" id="MCP9501202.1"/>
    </source>
</evidence>
<dbReference type="InterPro" id="IPR009057">
    <property type="entry name" value="Homeodomain-like_sf"/>
</dbReference>
<protein>
    <submittedName>
        <fullName evidence="1">Helix-turn-helix domain-containing protein</fullName>
    </submittedName>
</protein>
<dbReference type="SUPFAM" id="SSF46689">
    <property type="entry name" value="Homeodomain-like"/>
    <property type="match status" value="1"/>
</dbReference>